<dbReference type="EMBL" id="FOTC01000006">
    <property type="protein sequence ID" value="SFL45072.1"/>
    <property type="molecule type" value="Genomic_DNA"/>
</dbReference>
<dbReference type="RefSeq" id="WP_089871466.1">
    <property type="nucleotide sequence ID" value="NZ_FOTC01000006.1"/>
</dbReference>
<evidence type="ECO:0000259" key="2">
    <source>
        <dbReference type="Pfam" id="PF19701"/>
    </source>
</evidence>
<dbReference type="Pfam" id="PF19701">
    <property type="entry name" value="DUF6199"/>
    <property type="match status" value="1"/>
</dbReference>
<dbReference type="InterPro" id="IPR045679">
    <property type="entry name" value="DUF6199"/>
</dbReference>
<protein>
    <recommendedName>
        <fullName evidence="2">DUF6199 domain-containing protein</fullName>
    </recommendedName>
</protein>
<feature type="transmembrane region" description="Helical" evidence="1">
    <location>
        <begin position="53"/>
        <end position="72"/>
    </location>
</feature>
<keyword evidence="1" id="KW-1133">Transmembrane helix</keyword>
<accession>A0A1I4HSE8</accession>
<keyword evidence="1" id="KW-0812">Transmembrane</keyword>
<gene>
    <name evidence="3" type="ORF">SAMN04487950_3807</name>
</gene>
<reference evidence="4" key="1">
    <citation type="submission" date="2016-10" db="EMBL/GenBank/DDBJ databases">
        <authorList>
            <person name="Varghese N."/>
            <person name="Submissions S."/>
        </authorList>
    </citation>
    <scope>NUCLEOTIDE SEQUENCE [LARGE SCALE GENOMIC DNA]</scope>
    <source>
        <strain evidence="4">CGMCC 1.7738</strain>
    </source>
</reference>
<evidence type="ECO:0000313" key="3">
    <source>
        <dbReference type="EMBL" id="SFL45072.1"/>
    </source>
</evidence>
<evidence type="ECO:0000256" key="1">
    <source>
        <dbReference type="SAM" id="Phobius"/>
    </source>
</evidence>
<organism evidence="3 4">
    <name type="scientific">Halogranum rubrum</name>
    <dbReference type="NCBI Taxonomy" id="553466"/>
    <lineage>
        <taxon>Archaea</taxon>
        <taxon>Methanobacteriati</taxon>
        <taxon>Methanobacteriota</taxon>
        <taxon>Stenosarchaea group</taxon>
        <taxon>Halobacteria</taxon>
        <taxon>Halobacteriales</taxon>
        <taxon>Haloferacaceae</taxon>
    </lineage>
</organism>
<keyword evidence="1" id="KW-0472">Membrane</keyword>
<keyword evidence="4" id="KW-1185">Reference proteome</keyword>
<name>A0A1I4HSE8_9EURY</name>
<sequence length="78" mass="8500">MPGIRELLAVALGLCLGVMLVVAPRTALRLSVFLGSQRRRQGRYGTDAEIPKMWAWIVRALGLVCIAIAAFITSQAYV</sequence>
<feature type="domain" description="DUF6199" evidence="2">
    <location>
        <begin position="10"/>
        <end position="73"/>
    </location>
</feature>
<dbReference type="AlphaFoldDB" id="A0A1I4HSE8"/>
<proteinExistence type="predicted"/>
<evidence type="ECO:0000313" key="4">
    <source>
        <dbReference type="Proteomes" id="UP000199607"/>
    </source>
</evidence>
<dbReference type="Proteomes" id="UP000199607">
    <property type="component" value="Unassembled WGS sequence"/>
</dbReference>